<name>A0A9J6RGZ6_9GAMM</name>
<keyword evidence="1" id="KW-1133">Transmembrane helix</keyword>
<dbReference type="Proteomes" id="UP001069090">
    <property type="component" value="Unassembled WGS sequence"/>
</dbReference>
<feature type="transmembrane region" description="Helical" evidence="1">
    <location>
        <begin position="261"/>
        <end position="278"/>
    </location>
</feature>
<sequence>MRASKNRFIPFRKHDLVEMCLTNITLQAQEDSFRQMVRMLDSVFHYEFHQRIERLKNSYSSVDPDSDTLPYPCLYKVTKGDDDFPVLLAELLEKANYQPLNQGDIHQAMQESSLFKIRLQVDFDDFSEQLLFCRGESIREERLTSCLGLFSKTIRFTHYDRVVIYIRFKDGWSENPLQPDHMAGRSMLKLFCNVPKADLEMLFPNTQVRMRMRDKLLIGVPAIISGGIVLTTKLSATLLLLGSLLGFWLGLHAEPVNINNTAIVALLAGAATLATYIWKQFANFKNRKLRFMQELTKNLYFKNLDNNAGVLFRITNDAEEEEVKEALLAYFILFVADKPLSRQKIDTAVEAWLKDLWQCDIDFEIDDALNKLLNLGVVKHDRGFYRSMPLSETINVLECRWNKYFSSTATM</sequence>
<dbReference type="EMBL" id="JAPTGG010000001">
    <property type="protein sequence ID" value="MCZ0863618.1"/>
    <property type="molecule type" value="Genomic_DNA"/>
</dbReference>
<proteinExistence type="predicted"/>
<feature type="transmembrane region" description="Helical" evidence="1">
    <location>
        <begin position="216"/>
        <end position="249"/>
    </location>
</feature>
<keyword evidence="3" id="KW-1185">Reference proteome</keyword>
<comment type="caution">
    <text evidence="2">The sequence shown here is derived from an EMBL/GenBank/DDBJ whole genome shotgun (WGS) entry which is preliminary data.</text>
</comment>
<keyword evidence="1" id="KW-0472">Membrane</keyword>
<dbReference type="PANTHER" id="PTHR33645:SF11">
    <property type="entry name" value="AMINOPEPTIDASE (DUF3754)"/>
    <property type="match status" value="1"/>
</dbReference>
<dbReference type="InterPro" id="IPR022227">
    <property type="entry name" value="DUF3754"/>
</dbReference>
<gene>
    <name evidence="2" type="ORF">O0V09_00295</name>
</gene>
<evidence type="ECO:0000313" key="3">
    <source>
        <dbReference type="Proteomes" id="UP001069090"/>
    </source>
</evidence>
<dbReference type="PANTHER" id="PTHR33645">
    <property type="entry name" value="AMINOPEPTIDASE (DUF3754)"/>
    <property type="match status" value="1"/>
</dbReference>
<dbReference type="AlphaFoldDB" id="A0A9J6RGZ6"/>
<reference evidence="2 3" key="1">
    <citation type="submission" date="2022-12" db="EMBL/GenBank/DDBJ databases">
        <title>Dasania phycosphaerae sp. nov., isolated from particulate material of the south coast of Korea.</title>
        <authorList>
            <person name="Jiang Y."/>
        </authorList>
    </citation>
    <scope>NUCLEOTIDE SEQUENCE [LARGE SCALE GENOMIC DNA]</scope>
    <source>
        <strain evidence="2 3">GY-19</strain>
    </source>
</reference>
<dbReference type="RefSeq" id="WP_258329766.1">
    <property type="nucleotide sequence ID" value="NZ_JAPTGG010000001.1"/>
</dbReference>
<keyword evidence="1" id="KW-0812">Transmembrane</keyword>
<dbReference type="Pfam" id="PF12576">
    <property type="entry name" value="DUF3754"/>
    <property type="match status" value="1"/>
</dbReference>
<evidence type="ECO:0000313" key="2">
    <source>
        <dbReference type="EMBL" id="MCZ0863618.1"/>
    </source>
</evidence>
<protein>
    <submittedName>
        <fullName evidence="2">TMEM143 family protein</fullName>
    </submittedName>
</protein>
<accession>A0A9J6RGZ6</accession>
<evidence type="ECO:0000256" key="1">
    <source>
        <dbReference type="SAM" id="Phobius"/>
    </source>
</evidence>
<organism evidence="2 3">
    <name type="scientific">Dasania phycosphaerae</name>
    <dbReference type="NCBI Taxonomy" id="2950436"/>
    <lineage>
        <taxon>Bacteria</taxon>
        <taxon>Pseudomonadati</taxon>
        <taxon>Pseudomonadota</taxon>
        <taxon>Gammaproteobacteria</taxon>
        <taxon>Cellvibrionales</taxon>
        <taxon>Spongiibacteraceae</taxon>
        <taxon>Dasania</taxon>
    </lineage>
</organism>